<feature type="domain" description="RES" evidence="1">
    <location>
        <begin position="85"/>
        <end position="213"/>
    </location>
</feature>
<accession>A0ABT2QZ64</accession>
<organism evidence="2 3">
    <name type="scientific">Alloalcanivorax balearicus MACL04</name>
    <dbReference type="NCBI Taxonomy" id="1177182"/>
    <lineage>
        <taxon>Bacteria</taxon>
        <taxon>Pseudomonadati</taxon>
        <taxon>Pseudomonadota</taxon>
        <taxon>Gammaproteobacteria</taxon>
        <taxon>Oceanospirillales</taxon>
        <taxon>Alcanivoracaceae</taxon>
        <taxon>Alloalcanivorax</taxon>
    </lineage>
</organism>
<keyword evidence="3" id="KW-1185">Reference proteome</keyword>
<evidence type="ECO:0000313" key="2">
    <source>
        <dbReference type="EMBL" id="MCU5782796.1"/>
    </source>
</evidence>
<dbReference type="EMBL" id="ARXS01000010">
    <property type="protein sequence ID" value="MCU5782796.1"/>
    <property type="molecule type" value="Genomic_DNA"/>
</dbReference>
<dbReference type="SMART" id="SM00953">
    <property type="entry name" value="RES"/>
    <property type="match status" value="1"/>
</dbReference>
<name>A0ABT2QZ64_9GAMM</name>
<protein>
    <recommendedName>
        <fullName evidence="1">RES domain-containing protein</fullName>
    </recommendedName>
</protein>
<gene>
    <name evidence="2" type="ORF">MA04_02096</name>
</gene>
<evidence type="ECO:0000259" key="1">
    <source>
        <dbReference type="SMART" id="SM00953"/>
    </source>
</evidence>
<dbReference type="InterPro" id="IPR014914">
    <property type="entry name" value="RES_dom"/>
</dbReference>
<sequence length="236" mass="27032">MVSQPDYRELPLHAFDHQEAYRLVNGKYPPINLFDDVADESDFDALFAVQALTNPRLQTQIGELNRVPPERRPWGIPGCSYALAPFVHVNPAGSRFSDGGFGVLYCAERMATAIAETRYHQQHYFQQVIGLKYDRVVMRGLRVRFSAALRDIHNPLRDDDQWYHPEDYSSARRLGQRLFEADEHGLAYSSVRDPGALCFALFSPHLVESVIPSTHYEYIWDGERIAHVLTIRRVTG</sequence>
<reference evidence="2" key="1">
    <citation type="submission" date="2012-09" db="EMBL/GenBank/DDBJ databases">
        <title>Genome Sequence of alkane-degrading Bacterium Alcanivorax balearicus MACL04.</title>
        <authorList>
            <person name="Lai Q."/>
            <person name="Shao Z."/>
        </authorList>
    </citation>
    <scope>NUCLEOTIDE SEQUENCE</scope>
    <source>
        <strain evidence="2">MACL04</strain>
    </source>
</reference>
<dbReference type="Pfam" id="PF08808">
    <property type="entry name" value="RES"/>
    <property type="match status" value="1"/>
</dbReference>
<dbReference type="Proteomes" id="UP001064106">
    <property type="component" value="Unassembled WGS sequence"/>
</dbReference>
<comment type="caution">
    <text evidence="2">The sequence shown here is derived from an EMBL/GenBank/DDBJ whole genome shotgun (WGS) entry which is preliminary data.</text>
</comment>
<evidence type="ECO:0000313" key="3">
    <source>
        <dbReference type="Proteomes" id="UP001064106"/>
    </source>
</evidence>
<proteinExistence type="predicted"/>